<evidence type="ECO:0000313" key="2">
    <source>
        <dbReference type="EMBL" id="KAK8879745.1"/>
    </source>
</evidence>
<dbReference type="Proteomes" id="UP001390339">
    <property type="component" value="Unassembled WGS sequence"/>
</dbReference>
<gene>
    <name evidence="2" type="ORF">PGQ11_001039</name>
</gene>
<proteinExistence type="predicted"/>
<name>A0ABR2JLT4_9PEZI</name>
<reference evidence="2 3" key="1">
    <citation type="journal article" date="2024" name="IMA Fungus">
        <title>Apiospora arundinis, a panoply of carbohydrate-active enzymes and secondary metabolites.</title>
        <authorList>
            <person name="Sorensen T."/>
            <person name="Petersen C."/>
            <person name="Muurmann A.T."/>
            <person name="Christiansen J.V."/>
            <person name="Brundto M.L."/>
            <person name="Overgaard C.K."/>
            <person name="Boysen A.T."/>
            <person name="Wollenberg R.D."/>
            <person name="Larsen T.O."/>
            <person name="Sorensen J.L."/>
            <person name="Nielsen K.L."/>
            <person name="Sondergaard T.E."/>
        </authorList>
    </citation>
    <scope>NUCLEOTIDE SEQUENCE [LARGE SCALE GENOMIC DNA]</scope>
    <source>
        <strain evidence="2 3">AAU 773</strain>
    </source>
</reference>
<evidence type="ECO:0000256" key="1">
    <source>
        <dbReference type="SAM" id="MobiDB-lite"/>
    </source>
</evidence>
<comment type="caution">
    <text evidence="2">The sequence shown here is derived from an EMBL/GenBank/DDBJ whole genome shotgun (WGS) entry which is preliminary data.</text>
</comment>
<keyword evidence="3" id="KW-1185">Reference proteome</keyword>
<dbReference type="GO" id="GO:0016740">
    <property type="term" value="F:transferase activity"/>
    <property type="evidence" value="ECO:0007669"/>
    <property type="project" value="UniProtKB-KW"/>
</dbReference>
<sequence length="305" mass="34436">MASIFDNIHLLSAQDLQCCPELLVWRLWDRYCGTSALSFHGWKIFLQALAGQKHPKTNADPWDGCLYPETIDEPKGPLAVFLNPLRSPRTTFLVVLTISHGASFEKSEMLALAGLENLCILSIISPGIRTDTSTLPRVDDRLVREWSLLAHPFSSLQVLRIWGKGFVTIRSLEHILAFPRLKTYSIAGNHTDWRSRNLDEKYKSRWTRVKYEDPEKFIKAEFDKIKISKSCVCMNLGEVSYSGSLGYEVCYTYIRNEHAPELHVGGSSKTSKRPIDSVSKPAAAPKGKRRLNANITQVLAQFSNP</sequence>
<keyword evidence="2" id="KW-0808">Transferase</keyword>
<dbReference type="EMBL" id="JAPCWZ010000001">
    <property type="protein sequence ID" value="KAK8879745.1"/>
    <property type="molecule type" value="Genomic_DNA"/>
</dbReference>
<organism evidence="2 3">
    <name type="scientific">Apiospora arundinis</name>
    <dbReference type="NCBI Taxonomy" id="335852"/>
    <lineage>
        <taxon>Eukaryota</taxon>
        <taxon>Fungi</taxon>
        <taxon>Dikarya</taxon>
        <taxon>Ascomycota</taxon>
        <taxon>Pezizomycotina</taxon>
        <taxon>Sordariomycetes</taxon>
        <taxon>Xylariomycetidae</taxon>
        <taxon>Amphisphaeriales</taxon>
        <taxon>Apiosporaceae</taxon>
        <taxon>Apiospora</taxon>
    </lineage>
</organism>
<protein>
    <submittedName>
        <fullName evidence="2">Succinyl-3-ketoacid-coenzyme a transferase</fullName>
    </submittedName>
</protein>
<feature type="region of interest" description="Disordered" evidence="1">
    <location>
        <begin position="262"/>
        <end position="289"/>
    </location>
</feature>
<accession>A0ABR2JLT4</accession>
<evidence type="ECO:0000313" key="3">
    <source>
        <dbReference type="Proteomes" id="UP001390339"/>
    </source>
</evidence>